<proteinExistence type="predicted"/>
<evidence type="ECO:0000313" key="2">
    <source>
        <dbReference type="EMBL" id="CZR69055.1"/>
    </source>
</evidence>
<evidence type="ECO:0000313" key="3">
    <source>
        <dbReference type="Proteomes" id="UP000184330"/>
    </source>
</evidence>
<dbReference type="AlphaFoldDB" id="A0A1L7XVQ0"/>
<protein>
    <submittedName>
        <fullName evidence="2">Uncharacterized protein</fullName>
    </submittedName>
</protein>
<gene>
    <name evidence="2" type="ORF">PAC_18956</name>
</gene>
<dbReference type="OrthoDB" id="10542254at2759"/>
<evidence type="ECO:0000256" key="1">
    <source>
        <dbReference type="SAM" id="SignalP"/>
    </source>
</evidence>
<name>A0A1L7XVQ0_9HELO</name>
<organism evidence="2 3">
    <name type="scientific">Phialocephala subalpina</name>
    <dbReference type="NCBI Taxonomy" id="576137"/>
    <lineage>
        <taxon>Eukaryota</taxon>
        <taxon>Fungi</taxon>
        <taxon>Dikarya</taxon>
        <taxon>Ascomycota</taxon>
        <taxon>Pezizomycotina</taxon>
        <taxon>Leotiomycetes</taxon>
        <taxon>Helotiales</taxon>
        <taxon>Mollisiaceae</taxon>
        <taxon>Phialocephala</taxon>
        <taxon>Phialocephala fortinii species complex</taxon>
    </lineage>
</organism>
<reference evidence="2 3" key="1">
    <citation type="submission" date="2016-03" db="EMBL/GenBank/DDBJ databases">
        <authorList>
            <person name="Ploux O."/>
        </authorList>
    </citation>
    <scope>NUCLEOTIDE SEQUENCE [LARGE SCALE GENOMIC DNA]</scope>
    <source>
        <strain evidence="2 3">UAMH 11012</strain>
    </source>
</reference>
<dbReference type="Proteomes" id="UP000184330">
    <property type="component" value="Unassembled WGS sequence"/>
</dbReference>
<keyword evidence="1" id="KW-0732">Signal</keyword>
<feature type="chain" id="PRO_5013358479" evidence="1">
    <location>
        <begin position="16"/>
        <end position="76"/>
    </location>
</feature>
<sequence length="76" mass="8580">MKFNFTLAIATAATALPTAPVPETRDVQLIGREKAGFAYKTREAEKEGFAYKEREAAPEKEGFAYKDRREKEGFAY</sequence>
<dbReference type="EMBL" id="FJOG01000064">
    <property type="protein sequence ID" value="CZR69055.1"/>
    <property type="molecule type" value="Genomic_DNA"/>
</dbReference>
<accession>A0A1L7XVQ0</accession>
<keyword evidence="3" id="KW-1185">Reference proteome</keyword>
<feature type="signal peptide" evidence="1">
    <location>
        <begin position="1"/>
        <end position="15"/>
    </location>
</feature>